<evidence type="ECO:0000256" key="5">
    <source>
        <dbReference type="ARBA" id="ARBA00023136"/>
    </source>
</evidence>
<comment type="subcellular location">
    <subcellularLocation>
        <location evidence="1">Cell membrane</location>
        <topology evidence="1">Multi-pass membrane protein</topology>
    </subcellularLocation>
</comment>
<dbReference type="InterPro" id="IPR003838">
    <property type="entry name" value="ABC3_permease_C"/>
</dbReference>
<dbReference type="Pfam" id="PF02687">
    <property type="entry name" value="FtsX"/>
    <property type="match status" value="1"/>
</dbReference>
<evidence type="ECO:0000256" key="1">
    <source>
        <dbReference type="ARBA" id="ARBA00004651"/>
    </source>
</evidence>
<evidence type="ECO:0000313" key="9">
    <source>
        <dbReference type="EMBL" id="SVA91082.1"/>
    </source>
</evidence>
<keyword evidence="4 6" id="KW-1133">Transmembrane helix</keyword>
<feature type="domain" description="MacB-like periplasmic core" evidence="8">
    <location>
        <begin position="17"/>
        <end position="236"/>
    </location>
</feature>
<proteinExistence type="predicted"/>
<organism evidence="9">
    <name type="scientific">marine metagenome</name>
    <dbReference type="NCBI Taxonomy" id="408172"/>
    <lineage>
        <taxon>unclassified sequences</taxon>
        <taxon>metagenomes</taxon>
        <taxon>ecological metagenomes</taxon>
    </lineage>
</organism>
<evidence type="ECO:0000259" key="7">
    <source>
        <dbReference type="Pfam" id="PF02687"/>
    </source>
</evidence>
<dbReference type="Pfam" id="PF12704">
    <property type="entry name" value="MacB_PCD"/>
    <property type="match status" value="1"/>
</dbReference>
<keyword evidence="5 6" id="KW-0472">Membrane</keyword>
<sequence>MMLKIAFRNTLRQKRRTILTSLAMIVGFTLLSFSIGLSDGSYSFVINMFTRNRLGHIQIHHHGYLDKPSLYATINNYQSVGQIIKNVKGVEAWAPRIYSVGLGSIGEKSTAIEVVGIDAVREVMATQFDKKVISGRSLSSIPAKEAILGRGLAEILKADIDQEIMIVSQGADGSIANDIYTVVGVVDSGDPLRDRMACYLHIKDAQELFVLEGRIHEIAVIVSDLSRVSKVTERIKVKLSDFSLAIAPWQEFAKSFYQAMQVDQQGMWIALFIIILVVAVGVLNAVLMSVLERTREYGMLKAVGTKPRQIFWLVLYEVN</sequence>
<keyword evidence="2" id="KW-1003">Cell membrane</keyword>
<dbReference type="PANTHER" id="PTHR30489">
    <property type="entry name" value="LIPOPROTEIN-RELEASING SYSTEM TRANSMEMBRANE PROTEIN LOLE"/>
    <property type="match status" value="1"/>
</dbReference>
<dbReference type="AlphaFoldDB" id="A0A381ZQB5"/>
<feature type="non-terminal residue" evidence="9">
    <location>
        <position position="319"/>
    </location>
</feature>
<dbReference type="GO" id="GO:0098797">
    <property type="term" value="C:plasma membrane protein complex"/>
    <property type="evidence" value="ECO:0007669"/>
    <property type="project" value="TreeGrafter"/>
</dbReference>
<gene>
    <name evidence="9" type="ORF">METZ01_LOCUS143936</name>
</gene>
<dbReference type="PANTHER" id="PTHR30489:SF0">
    <property type="entry name" value="LIPOPROTEIN-RELEASING SYSTEM TRANSMEMBRANE PROTEIN LOLE"/>
    <property type="match status" value="1"/>
</dbReference>
<protein>
    <submittedName>
        <fullName evidence="9">Uncharacterized protein</fullName>
    </submittedName>
</protein>
<evidence type="ECO:0000256" key="6">
    <source>
        <dbReference type="SAM" id="Phobius"/>
    </source>
</evidence>
<evidence type="ECO:0000259" key="8">
    <source>
        <dbReference type="Pfam" id="PF12704"/>
    </source>
</evidence>
<keyword evidence="3 6" id="KW-0812">Transmembrane</keyword>
<feature type="domain" description="ABC3 transporter permease C-terminal" evidence="7">
    <location>
        <begin position="269"/>
        <end position="317"/>
    </location>
</feature>
<dbReference type="InterPro" id="IPR051447">
    <property type="entry name" value="Lipoprotein-release_system"/>
</dbReference>
<dbReference type="EMBL" id="UINC01022118">
    <property type="protein sequence ID" value="SVA91082.1"/>
    <property type="molecule type" value="Genomic_DNA"/>
</dbReference>
<accession>A0A381ZQB5</accession>
<feature type="transmembrane region" description="Helical" evidence="6">
    <location>
        <begin position="267"/>
        <end position="291"/>
    </location>
</feature>
<evidence type="ECO:0000256" key="4">
    <source>
        <dbReference type="ARBA" id="ARBA00022989"/>
    </source>
</evidence>
<dbReference type="InterPro" id="IPR025857">
    <property type="entry name" value="MacB_PCD"/>
</dbReference>
<reference evidence="9" key="1">
    <citation type="submission" date="2018-05" db="EMBL/GenBank/DDBJ databases">
        <authorList>
            <person name="Lanie J.A."/>
            <person name="Ng W.-L."/>
            <person name="Kazmierczak K.M."/>
            <person name="Andrzejewski T.M."/>
            <person name="Davidsen T.M."/>
            <person name="Wayne K.J."/>
            <person name="Tettelin H."/>
            <person name="Glass J.I."/>
            <person name="Rusch D."/>
            <person name="Podicherti R."/>
            <person name="Tsui H.-C.T."/>
            <person name="Winkler M.E."/>
        </authorList>
    </citation>
    <scope>NUCLEOTIDE SEQUENCE</scope>
</reference>
<evidence type="ECO:0000256" key="2">
    <source>
        <dbReference type="ARBA" id="ARBA00022475"/>
    </source>
</evidence>
<dbReference type="GO" id="GO:0044874">
    <property type="term" value="P:lipoprotein localization to outer membrane"/>
    <property type="evidence" value="ECO:0007669"/>
    <property type="project" value="TreeGrafter"/>
</dbReference>
<evidence type="ECO:0000256" key="3">
    <source>
        <dbReference type="ARBA" id="ARBA00022692"/>
    </source>
</evidence>
<name>A0A381ZQB5_9ZZZZ</name>